<dbReference type="EnsemblProtists" id="EOD41687">
    <property type="protein sequence ID" value="EOD41687"/>
    <property type="gene ID" value="EMIHUDRAFT_447431"/>
</dbReference>
<dbReference type="HOGENOM" id="CLU_793274_0_0_1"/>
<dbReference type="PaxDb" id="2903-EOD41687"/>
<reference evidence="3" key="1">
    <citation type="journal article" date="2013" name="Nature">
        <title>Pan genome of the phytoplankton Emiliania underpins its global distribution.</title>
        <authorList>
            <person name="Read B.A."/>
            <person name="Kegel J."/>
            <person name="Klute M.J."/>
            <person name="Kuo A."/>
            <person name="Lefebvre S.C."/>
            <person name="Maumus F."/>
            <person name="Mayer C."/>
            <person name="Miller J."/>
            <person name="Monier A."/>
            <person name="Salamov A."/>
            <person name="Young J."/>
            <person name="Aguilar M."/>
            <person name="Claverie J.M."/>
            <person name="Frickenhaus S."/>
            <person name="Gonzalez K."/>
            <person name="Herman E.K."/>
            <person name="Lin Y.C."/>
            <person name="Napier J."/>
            <person name="Ogata H."/>
            <person name="Sarno A.F."/>
            <person name="Shmutz J."/>
            <person name="Schroeder D."/>
            <person name="de Vargas C."/>
            <person name="Verret F."/>
            <person name="von Dassow P."/>
            <person name="Valentin K."/>
            <person name="Van de Peer Y."/>
            <person name="Wheeler G."/>
            <person name="Dacks J.B."/>
            <person name="Delwiche C.F."/>
            <person name="Dyhrman S.T."/>
            <person name="Glockner G."/>
            <person name="John U."/>
            <person name="Richards T."/>
            <person name="Worden A.Z."/>
            <person name="Zhang X."/>
            <person name="Grigoriev I.V."/>
            <person name="Allen A.E."/>
            <person name="Bidle K."/>
            <person name="Borodovsky M."/>
            <person name="Bowler C."/>
            <person name="Brownlee C."/>
            <person name="Cock J.M."/>
            <person name="Elias M."/>
            <person name="Gladyshev V.N."/>
            <person name="Groth M."/>
            <person name="Guda C."/>
            <person name="Hadaegh A."/>
            <person name="Iglesias-Rodriguez M.D."/>
            <person name="Jenkins J."/>
            <person name="Jones B.M."/>
            <person name="Lawson T."/>
            <person name="Leese F."/>
            <person name="Lindquist E."/>
            <person name="Lobanov A."/>
            <person name="Lomsadze A."/>
            <person name="Malik S.B."/>
            <person name="Marsh M.E."/>
            <person name="Mackinder L."/>
            <person name="Mock T."/>
            <person name="Mueller-Roeber B."/>
            <person name="Pagarete A."/>
            <person name="Parker M."/>
            <person name="Probert I."/>
            <person name="Quesneville H."/>
            <person name="Raines C."/>
            <person name="Rensing S.A."/>
            <person name="Riano-Pachon D.M."/>
            <person name="Richier S."/>
            <person name="Rokitta S."/>
            <person name="Shiraiwa Y."/>
            <person name="Soanes D.M."/>
            <person name="van der Giezen M."/>
            <person name="Wahlund T.M."/>
            <person name="Williams B."/>
            <person name="Wilson W."/>
            <person name="Wolfe G."/>
            <person name="Wurch L.L."/>
        </authorList>
    </citation>
    <scope>NUCLEOTIDE SEQUENCE</scope>
</reference>
<proteinExistence type="predicted"/>
<reference evidence="2" key="2">
    <citation type="submission" date="2024-10" db="UniProtKB">
        <authorList>
            <consortium name="EnsemblProtists"/>
        </authorList>
    </citation>
    <scope>IDENTIFICATION</scope>
</reference>
<name>A0A0D3L102_EMIH1</name>
<feature type="region of interest" description="Disordered" evidence="1">
    <location>
        <begin position="154"/>
        <end position="187"/>
    </location>
</feature>
<keyword evidence="3" id="KW-1185">Reference proteome</keyword>
<organism evidence="2 3">
    <name type="scientific">Emiliania huxleyi (strain CCMP1516)</name>
    <dbReference type="NCBI Taxonomy" id="280463"/>
    <lineage>
        <taxon>Eukaryota</taxon>
        <taxon>Haptista</taxon>
        <taxon>Haptophyta</taxon>
        <taxon>Prymnesiophyceae</taxon>
        <taxon>Isochrysidales</taxon>
        <taxon>Noelaerhabdaceae</taxon>
        <taxon>Emiliania</taxon>
    </lineage>
</organism>
<dbReference type="GeneID" id="17286957"/>
<evidence type="ECO:0000313" key="2">
    <source>
        <dbReference type="EnsemblProtists" id="EOD41687"/>
    </source>
</evidence>
<accession>A0A0D3L102</accession>
<evidence type="ECO:0000313" key="3">
    <source>
        <dbReference type="Proteomes" id="UP000013827"/>
    </source>
</evidence>
<dbReference type="RefSeq" id="XP_005794116.1">
    <property type="nucleotide sequence ID" value="XM_005794059.1"/>
</dbReference>
<dbReference type="KEGG" id="ehx:EMIHUDRAFT_447431"/>
<dbReference type="AlphaFoldDB" id="A0A0D3L102"/>
<dbReference type="Proteomes" id="UP000013827">
    <property type="component" value="Unassembled WGS sequence"/>
</dbReference>
<evidence type="ECO:0000256" key="1">
    <source>
        <dbReference type="SAM" id="MobiDB-lite"/>
    </source>
</evidence>
<sequence>MNPCSSFAPGCTYSAYTPPSSTCGGRITWLINNGGVEAREACRKIGAEEYVSESPAPSAPSTDSWLATVDKLLRDKLQRSAGLPGRGGYRLSAAEESDAGESVVIQRRVSGRRLLGADGATSDNPAHLLHDGTLSKAALSRCSERAAALLRKLAAASRKAQPSTRSDVGGRMRAASPPTLDSGASLLDSSGGFGESATVVGTRRLEGTSRELSAGEKLDRMLVALEMEVPAGTPLFAKVEAVEQAAELVVDKEIGLLARVDGLFEAMFEVHLGEEKGDGSAYDGAYLPRERLDHAMYSLGIAWAASESLDQDVQVVEEALGTEKGPGTKLEERIDAICTELGLPEGADEV</sequence>
<protein>
    <submittedName>
        <fullName evidence="2">Uncharacterized protein</fullName>
    </submittedName>
</protein>